<dbReference type="AlphaFoldDB" id="A0AAE1KGZ0"/>
<dbReference type="InterPro" id="IPR029277">
    <property type="entry name" value="SVWC_dom"/>
</dbReference>
<comment type="caution">
    <text evidence="6">The sequence shown here is derived from an EMBL/GenBank/DDBJ whole genome shotgun (WGS) entry which is preliminary data.</text>
</comment>
<comment type="subcellular location">
    <subcellularLocation>
        <location evidence="1">Secreted</location>
    </subcellularLocation>
</comment>
<dbReference type="Proteomes" id="UP001286313">
    <property type="component" value="Unassembled WGS sequence"/>
</dbReference>
<keyword evidence="2" id="KW-0964">Secreted</keyword>
<evidence type="ECO:0000256" key="1">
    <source>
        <dbReference type="ARBA" id="ARBA00004613"/>
    </source>
</evidence>
<proteinExistence type="predicted"/>
<evidence type="ECO:0000256" key="2">
    <source>
        <dbReference type="ARBA" id="ARBA00022525"/>
    </source>
</evidence>
<evidence type="ECO:0000313" key="6">
    <source>
        <dbReference type="EMBL" id="KAK3873189.1"/>
    </source>
</evidence>
<sequence>MSGLKTLVVGACLLVAVTAQTPPSYTPRKLPADVLRDFPGACFGSTACSVFTVSQEWPLYPFCGKATCVSEGGQLYEQVTECPRPKPKEGCQIQRPQQDPSVTYPNCCAQPVCEAGVTAEWYTQEEAEALAKQEAEEARQQAQQASTAAPSA</sequence>
<organism evidence="6 7">
    <name type="scientific">Petrolisthes cinctipes</name>
    <name type="common">Flat porcelain crab</name>
    <dbReference type="NCBI Taxonomy" id="88211"/>
    <lineage>
        <taxon>Eukaryota</taxon>
        <taxon>Metazoa</taxon>
        <taxon>Ecdysozoa</taxon>
        <taxon>Arthropoda</taxon>
        <taxon>Crustacea</taxon>
        <taxon>Multicrustacea</taxon>
        <taxon>Malacostraca</taxon>
        <taxon>Eumalacostraca</taxon>
        <taxon>Eucarida</taxon>
        <taxon>Decapoda</taxon>
        <taxon>Pleocyemata</taxon>
        <taxon>Anomura</taxon>
        <taxon>Galatheoidea</taxon>
        <taxon>Porcellanidae</taxon>
        <taxon>Petrolisthes</taxon>
    </lineage>
</organism>
<feature type="domain" description="Single" evidence="5">
    <location>
        <begin position="42"/>
        <end position="113"/>
    </location>
</feature>
<dbReference type="SMART" id="SM01318">
    <property type="entry name" value="SVWC"/>
    <property type="match status" value="1"/>
</dbReference>
<keyword evidence="4" id="KW-0732">Signal</keyword>
<evidence type="ECO:0000259" key="5">
    <source>
        <dbReference type="SMART" id="SM01318"/>
    </source>
</evidence>
<feature type="compositionally biased region" description="Basic and acidic residues" evidence="3">
    <location>
        <begin position="130"/>
        <end position="139"/>
    </location>
</feature>
<keyword evidence="7" id="KW-1185">Reference proteome</keyword>
<accession>A0AAE1KGZ0</accession>
<dbReference type="GO" id="GO:0005576">
    <property type="term" value="C:extracellular region"/>
    <property type="evidence" value="ECO:0007669"/>
    <property type="project" value="UniProtKB-SubCell"/>
</dbReference>
<protein>
    <recommendedName>
        <fullName evidence="5">Single domain-containing protein</fullName>
    </recommendedName>
</protein>
<dbReference type="EMBL" id="JAWQEG010002253">
    <property type="protein sequence ID" value="KAK3873189.1"/>
    <property type="molecule type" value="Genomic_DNA"/>
</dbReference>
<evidence type="ECO:0000256" key="3">
    <source>
        <dbReference type="SAM" id="MobiDB-lite"/>
    </source>
</evidence>
<name>A0AAE1KGZ0_PETCI</name>
<feature type="region of interest" description="Disordered" evidence="3">
    <location>
        <begin position="130"/>
        <end position="152"/>
    </location>
</feature>
<gene>
    <name evidence="6" type="ORF">Pcinc_021788</name>
</gene>
<reference evidence="6" key="1">
    <citation type="submission" date="2023-10" db="EMBL/GenBank/DDBJ databases">
        <title>Genome assemblies of two species of porcelain crab, Petrolisthes cinctipes and Petrolisthes manimaculis (Anomura: Porcellanidae).</title>
        <authorList>
            <person name="Angst P."/>
        </authorList>
    </citation>
    <scope>NUCLEOTIDE SEQUENCE</scope>
    <source>
        <strain evidence="6">PB745_01</strain>
        <tissue evidence="6">Gill</tissue>
    </source>
</reference>
<feature type="chain" id="PRO_5042274301" description="Single domain-containing protein" evidence="4">
    <location>
        <begin position="20"/>
        <end position="152"/>
    </location>
</feature>
<evidence type="ECO:0000313" key="7">
    <source>
        <dbReference type="Proteomes" id="UP001286313"/>
    </source>
</evidence>
<feature type="compositionally biased region" description="Low complexity" evidence="3">
    <location>
        <begin position="140"/>
        <end position="152"/>
    </location>
</feature>
<feature type="signal peptide" evidence="4">
    <location>
        <begin position="1"/>
        <end position="19"/>
    </location>
</feature>
<evidence type="ECO:0000256" key="4">
    <source>
        <dbReference type="SAM" id="SignalP"/>
    </source>
</evidence>